<evidence type="ECO:0000313" key="3">
    <source>
        <dbReference type="Proteomes" id="UP000324091"/>
    </source>
</evidence>
<keyword evidence="3" id="KW-1185">Reference proteome</keyword>
<evidence type="ECO:0000313" key="2">
    <source>
        <dbReference type="EMBL" id="TWW57373.1"/>
    </source>
</evidence>
<gene>
    <name evidence="2" type="ORF">D4764_07G0000920</name>
</gene>
<organism evidence="2 3">
    <name type="scientific">Takifugu flavidus</name>
    <name type="common">sansaifugu</name>
    <dbReference type="NCBI Taxonomy" id="433684"/>
    <lineage>
        <taxon>Eukaryota</taxon>
        <taxon>Metazoa</taxon>
        <taxon>Chordata</taxon>
        <taxon>Craniata</taxon>
        <taxon>Vertebrata</taxon>
        <taxon>Euteleostomi</taxon>
        <taxon>Actinopterygii</taxon>
        <taxon>Neopterygii</taxon>
        <taxon>Teleostei</taxon>
        <taxon>Neoteleostei</taxon>
        <taxon>Acanthomorphata</taxon>
        <taxon>Eupercaria</taxon>
        <taxon>Tetraodontiformes</taxon>
        <taxon>Tetradontoidea</taxon>
        <taxon>Tetraodontidae</taxon>
        <taxon>Takifugu</taxon>
    </lineage>
</organism>
<feature type="region of interest" description="Disordered" evidence="1">
    <location>
        <begin position="249"/>
        <end position="291"/>
    </location>
</feature>
<dbReference type="Proteomes" id="UP000324091">
    <property type="component" value="Chromosome 7"/>
</dbReference>
<name>A0A5C6MR27_9TELE</name>
<feature type="compositionally biased region" description="Polar residues" evidence="1">
    <location>
        <begin position="249"/>
        <end position="259"/>
    </location>
</feature>
<comment type="caution">
    <text evidence="2">The sequence shown here is derived from an EMBL/GenBank/DDBJ whole genome shotgun (WGS) entry which is preliminary data.</text>
</comment>
<sequence>MEARNMVHSDSMSPVSPGTWSKLSWRCTNNSQDPSPHLEGKGGYPLIHRGKLQYAGTELGSNKNRHPCPSPLTIGNSRVVESPTPLEKTDSRALAVCQEPGSAGDQTAKVPAFGRYRKHNEPDPLGPSCRCVHHSVWGLPPQLAPETLCPQLKAATSAMEAENMVHANIRPVVRSTDNKVDHRLLAQDVLLPCAITDTLINEHGVGHGQTVMNTKVQYQNNTHVREVVPPNHTPAGVIVNVHMGIEVPQNNYGVPSQGNIKHPPRDSKKAGSSVLPFGKQQQQTCSRTEDA</sequence>
<accession>A0A5C6MR27</accession>
<dbReference type="AlphaFoldDB" id="A0A5C6MR27"/>
<dbReference type="EMBL" id="RHFK02000020">
    <property type="protein sequence ID" value="TWW57373.1"/>
    <property type="molecule type" value="Genomic_DNA"/>
</dbReference>
<evidence type="ECO:0000256" key="1">
    <source>
        <dbReference type="SAM" id="MobiDB-lite"/>
    </source>
</evidence>
<feature type="compositionally biased region" description="Polar residues" evidence="1">
    <location>
        <begin position="279"/>
        <end position="291"/>
    </location>
</feature>
<proteinExistence type="predicted"/>
<reference evidence="2 3" key="1">
    <citation type="submission" date="2019-04" db="EMBL/GenBank/DDBJ databases">
        <title>Chromosome genome assembly for Takifugu flavidus.</title>
        <authorList>
            <person name="Xiao S."/>
        </authorList>
    </citation>
    <scope>NUCLEOTIDE SEQUENCE [LARGE SCALE GENOMIC DNA]</scope>
    <source>
        <strain evidence="2">HTHZ2018</strain>
        <tissue evidence="2">Muscle</tissue>
    </source>
</reference>
<protein>
    <submittedName>
        <fullName evidence="2">Uncharacterized protein</fullName>
    </submittedName>
</protein>